<accession>A0A286E4G1</accession>
<organism evidence="3 4">
    <name type="scientific">Streptomyces zhaozhouensis</name>
    <dbReference type="NCBI Taxonomy" id="1300267"/>
    <lineage>
        <taxon>Bacteria</taxon>
        <taxon>Bacillati</taxon>
        <taxon>Actinomycetota</taxon>
        <taxon>Actinomycetes</taxon>
        <taxon>Kitasatosporales</taxon>
        <taxon>Streptomycetaceae</taxon>
        <taxon>Streptomyces</taxon>
    </lineage>
</organism>
<proteinExistence type="predicted"/>
<keyword evidence="4" id="KW-1185">Reference proteome</keyword>
<evidence type="ECO:0000256" key="1">
    <source>
        <dbReference type="SAM" id="MobiDB-lite"/>
    </source>
</evidence>
<dbReference type="AlphaFoldDB" id="A0A286E4G1"/>
<keyword evidence="2" id="KW-0472">Membrane</keyword>
<gene>
    <name evidence="3" type="ORF">SAMN06297387_12347</name>
</gene>
<evidence type="ECO:0000313" key="4">
    <source>
        <dbReference type="Proteomes" id="UP000219072"/>
    </source>
</evidence>
<evidence type="ECO:0000313" key="3">
    <source>
        <dbReference type="EMBL" id="SOD65783.1"/>
    </source>
</evidence>
<dbReference type="RefSeq" id="WP_097233533.1">
    <property type="nucleotide sequence ID" value="NZ_OCNE01000023.1"/>
</dbReference>
<name>A0A286E4G1_9ACTN</name>
<keyword evidence="2" id="KW-0812">Transmembrane</keyword>
<feature type="transmembrane region" description="Helical" evidence="2">
    <location>
        <begin position="42"/>
        <end position="65"/>
    </location>
</feature>
<keyword evidence="2" id="KW-1133">Transmembrane helix</keyword>
<protein>
    <submittedName>
        <fullName evidence="3">Uncharacterized protein</fullName>
    </submittedName>
</protein>
<sequence>MADEEDTFLVELRRAAQRMEAGPAPVDSIVRRGRKLRARRRALALGGAGAAGVLAVVLATAPAWWGGENGGQDGEESVTDPPVATSPGEVREVGPEEPVVVNDDLVLGLLAEGRQNYFFTEPDTFEEAADEARGVVGDSINPESLSLDITTEQGVPLAVSGSWRLGEGRPSRVEVVSEETTTTYEATVVALEGADWGVWFLDPERLPDLSDGYRVVAYDAEGEPFDERRWPSFP</sequence>
<dbReference type="EMBL" id="OCNE01000023">
    <property type="protein sequence ID" value="SOD65783.1"/>
    <property type="molecule type" value="Genomic_DNA"/>
</dbReference>
<reference evidence="3 4" key="1">
    <citation type="submission" date="2017-09" db="EMBL/GenBank/DDBJ databases">
        <authorList>
            <person name="Ehlers B."/>
            <person name="Leendertz F.H."/>
        </authorList>
    </citation>
    <scope>NUCLEOTIDE SEQUENCE [LARGE SCALE GENOMIC DNA]</scope>
    <source>
        <strain evidence="3 4">CGMCC 4.7095</strain>
    </source>
</reference>
<evidence type="ECO:0000256" key="2">
    <source>
        <dbReference type="SAM" id="Phobius"/>
    </source>
</evidence>
<dbReference type="OrthoDB" id="4221186at2"/>
<dbReference type="Proteomes" id="UP000219072">
    <property type="component" value="Unassembled WGS sequence"/>
</dbReference>
<feature type="region of interest" description="Disordered" evidence="1">
    <location>
        <begin position="67"/>
        <end position="92"/>
    </location>
</feature>